<gene>
    <name evidence="3" type="ORF">GALL_112390</name>
</gene>
<feature type="domain" description="NGO1945-like C-terminal" evidence="2">
    <location>
        <begin position="150"/>
        <end position="242"/>
    </location>
</feature>
<dbReference type="EMBL" id="MLJW01000042">
    <property type="protein sequence ID" value="OIR06632.1"/>
    <property type="molecule type" value="Genomic_DNA"/>
</dbReference>
<evidence type="ECO:0000313" key="3">
    <source>
        <dbReference type="EMBL" id="OIR06632.1"/>
    </source>
</evidence>
<proteinExistence type="predicted"/>
<protein>
    <submittedName>
        <fullName evidence="3">Uncharacterized protein</fullName>
    </submittedName>
</protein>
<dbReference type="AlphaFoldDB" id="A0A1J5SRH5"/>
<evidence type="ECO:0000259" key="2">
    <source>
        <dbReference type="Pfam" id="PF22106"/>
    </source>
</evidence>
<dbReference type="Pfam" id="PF22106">
    <property type="entry name" value="NGO1945_C"/>
    <property type="match status" value="1"/>
</dbReference>
<dbReference type="Gene3D" id="3.90.930.50">
    <property type="match status" value="1"/>
</dbReference>
<dbReference type="InterPro" id="IPR054098">
    <property type="entry name" value="NGO1945-like_C"/>
</dbReference>
<sequence length="264" mass="30332">MTNALPSFQRYQQAFCAHLRDPMCKPQPEGVPTERMAVYKEIVFNNLFESVSACFPVAQKVLGKRAWLKLTKTFLREHSASSPLFREIPEEFLEFLATQADLPPYLVNLCHYEWVELQVMFMSATVDANDEPYKIDTTGDLLTRQAVFTPAMQLLSYDYAVQKIAPRHIPKEKCSTHLLVYRNTDDIVKFIELNAVTYKLIELLQQEAMTSEHALTMIASELKHPQPEIIIQFGLEMLEQLRSQGVILGIKIFTYDHQSPSICN</sequence>
<dbReference type="InterPro" id="IPR044922">
    <property type="entry name" value="DUF2063_N_sf"/>
</dbReference>
<dbReference type="Gene3D" id="1.10.150.690">
    <property type="entry name" value="DUF2063"/>
    <property type="match status" value="1"/>
</dbReference>
<accession>A0A1J5SRH5</accession>
<organism evidence="3">
    <name type="scientific">mine drainage metagenome</name>
    <dbReference type="NCBI Taxonomy" id="410659"/>
    <lineage>
        <taxon>unclassified sequences</taxon>
        <taxon>metagenomes</taxon>
        <taxon>ecological metagenomes</taxon>
    </lineage>
</organism>
<dbReference type="Pfam" id="PF09836">
    <property type="entry name" value="DUF2063"/>
    <property type="match status" value="1"/>
</dbReference>
<reference evidence="3" key="1">
    <citation type="submission" date="2016-10" db="EMBL/GenBank/DDBJ databases">
        <title>Sequence of Gallionella enrichment culture.</title>
        <authorList>
            <person name="Poehlein A."/>
            <person name="Muehling M."/>
            <person name="Daniel R."/>
        </authorList>
    </citation>
    <scope>NUCLEOTIDE SEQUENCE</scope>
</reference>
<name>A0A1J5SRH5_9ZZZZ</name>
<feature type="domain" description="Putative DNA-binding" evidence="1">
    <location>
        <begin position="11"/>
        <end position="96"/>
    </location>
</feature>
<comment type="caution">
    <text evidence="3">The sequence shown here is derived from an EMBL/GenBank/DDBJ whole genome shotgun (WGS) entry which is preliminary data.</text>
</comment>
<dbReference type="InterPro" id="IPR018640">
    <property type="entry name" value="DUF2063"/>
</dbReference>
<evidence type="ECO:0000259" key="1">
    <source>
        <dbReference type="Pfam" id="PF09836"/>
    </source>
</evidence>